<dbReference type="Pfam" id="PF15377">
    <property type="entry name" value="DUF4604"/>
    <property type="match status" value="1"/>
</dbReference>
<dbReference type="EMBL" id="KQ964245">
    <property type="protein sequence ID" value="KXJ97639.1"/>
    <property type="molecule type" value="Genomic_DNA"/>
</dbReference>
<protein>
    <recommendedName>
        <fullName evidence="2">DUF4604 domain-containing protein</fullName>
    </recommendedName>
</protein>
<evidence type="ECO:0000313" key="4">
    <source>
        <dbReference type="Proteomes" id="UP000070501"/>
    </source>
</evidence>
<proteinExistence type="predicted"/>
<dbReference type="AlphaFoldDB" id="A0A136JKE7"/>
<evidence type="ECO:0000256" key="1">
    <source>
        <dbReference type="SAM" id="MobiDB-lite"/>
    </source>
</evidence>
<dbReference type="InParanoid" id="A0A136JKE7"/>
<feature type="domain" description="DUF4604" evidence="2">
    <location>
        <begin position="9"/>
        <end position="74"/>
    </location>
</feature>
<name>A0A136JKE7_9PEZI</name>
<dbReference type="InterPro" id="IPR027911">
    <property type="entry name" value="DUF4604"/>
</dbReference>
<gene>
    <name evidence="3" type="ORF">Micbo1qcDRAFT_156591</name>
</gene>
<reference evidence="4" key="1">
    <citation type="submission" date="2016-02" db="EMBL/GenBank/DDBJ databases">
        <title>Draft genome sequence of Microdochium bolleyi, a fungal endophyte of beachgrass.</title>
        <authorList>
            <consortium name="DOE Joint Genome Institute"/>
            <person name="David A.S."/>
            <person name="May G."/>
            <person name="Haridas S."/>
            <person name="Lim J."/>
            <person name="Wang M."/>
            <person name="Labutti K."/>
            <person name="Lipzen A."/>
            <person name="Barry K."/>
            <person name="Grigoriev I.V."/>
        </authorList>
    </citation>
    <scope>NUCLEOTIDE SEQUENCE [LARGE SCALE GENOMIC DNA]</scope>
    <source>
        <strain evidence="4">J235TASD1</strain>
    </source>
</reference>
<feature type="compositionally biased region" description="Gly residues" evidence="1">
    <location>
        <begin position="78"/>
        <end position="88"/>
    </location>
</feature>
<evidence type="ECO:0000259" key="2">
    <source>
        <dbReference type="Pfam" id="PF15377"/>
    </source>
</evidence>
<feature type="region of interest" description="Disordered" evidence="1">
    <location>
        <begin position="1"/>
        <end position="88"/>
    </location>
</feature>
<dbReference type="OrthoDB" id="5388322at2759"/>
<sequence length="88" mass="9223">MPEPKINARNLTYDGTLPPFLARLHGQHSAASDRDGGPDPMLAARRRPGGKKRSASEEAEDAPLVVDEQGNVVSLPGQDGGGDGYGND</sequence>
<feature type="compositionally biased region" description="Basic residues" evidence="1">
    <location>
        <begin position="44"/>
        <end position="53"/>
    </location>
</feature>
<dbReference type="Proteomes" id="UP000070501">
    <property type="component" value="Unassembled WGS sequence"/>
</dbReference>
<accession>A0A136JKE7</accession>
<organism evidence="3 4">
    <name type="scientific">Microdochium bolleyi</name>
    <dbReference type="NCBI Taxonomy" id="196109"/>
    <lineage>
        <taxon>Eukaryota</taxon>
        <taxon>Fungi</taxon>
        <taxon>Dikarya</taxon>
        <taxon>Ascomycota</taxon>
        <taxon>Pezizomycotina</taxon>
        <taxon>Sordariomycetes</taxon>
        <taxon>Xylariomycetidae</taxon>
        <taxon>Xylariales</taxon>
        <taxon>Microdochiaceae</taxon>
        <taxon>Microdochium</taxon>
    </lineage>
</organism>
<feature type="non-terminal residue" evidence="3">
    <location>
        <position position="88"/>
    </location>
</feature>
<keyword evidence="4" id="KW-1185">Reference proteome</keyword>
<evidence type="ECO:0000313" key="3">
    <source>
        <dbReference type="EMBL" id="KXJ97639.1"/>
    </source>
</evidence>